<gene>
    <name evidence="1" type="ORF">O6H91_16G027700</name>
</gene>
<evidence type="ECO:0000313" key="1">
    <source>
        <dbReference type="EMBL" id="KAJ7526910.1"/>
    </source>
</evidence>
<sequence>MAVLITRSIIYLLVLSLVLEVIVLSDGSQFVYKDPSQPVEARVKDLLGRMTLKEKIGQMTQIERSIASFSVINQYGIGSVLSGGGIVPAKQASPSVWYDMVDGFQQGALSTRLGIPMIYGIDAVHGHNNVYGATLFPHNIGLGATRDPFLARRIGVATALEVRGTGIPYVFAPCIATCRDPRWGRCYESYGEDTDLVRNMTDIIIGLQGEPTVPGTPFVGGGSRVAACAKHFVGDGGTVDGIDENNTVTSYQELVKIHMAPYVDAIAKGVSTVMISYSSFNGVKMHRNKFLITKVLKRQLGFKGFTISDFLGIDRITTPPDANYTYSVLVSVNAGIDMIMVPFDYPTFINTLEALVLDGSISMRRINSAVRRILRVKFTLGLFEQPMATRSLNSEVGQDDHRKLAREAVRKSVVLLKNGKMGDAPLLPLDKTAPKILVAGTHANDIGLQCGGWSISWQGSAGNTTIGTTILEGISTVVGGSTEVDHQVAPDANYPKGKGYSYGIVVIGEPPYAEIPGDSSNLTIPSDGIQTIQNVCSSLKCLVILISGRPLVIEPYLPMMDAFVAAWLPGTEGAGIADVIFGDYDFNGKLPRTWFKTVDQLPMNVGDKNYDPLFPYGFGLSMNLHHRTSNCYLHKAGRRITIYIIFWYTITIVGIPLLAAGSGHTTRGSLLIR</sequence>
<name>A0ACC2BAV6_DIPCM</name>
<organism evidence="1 2">
    <name type="scientific">Diphasiastrum complanatum</name>
    <name type="common">Issler's clubmoss</name>
    <name type="synonym">Lycopodium complanatum</name>
    <dbReference type="NCBI Taxonomy" id="34168"/>
    <lineage>
        <taxon>Eukaryota</taxon>
        <taxon>Viridiplantae</taxon>
        <taxon>Streptophyta</taxon>
        <taxon>Embryophyta</taxon>
        <taxon>Tracheophyta</taxon>
        <taxon>Lycopodiopsida</taxon>
        <taxon>Lycopodiales</taxon>
        <taxon>Lycopodiaceae</taxon>
        <taxon>Lycopodioideae</taxon>
        <taxon>Diphasiastrum</taxon>
    </lineage>
</organism>
<accession>A0ACC2BAV6</accession>
<evidence type="ECO:0000313" key="2">
    <source>
        <dbReference type="Proteomes" id="UP001162992"/>
    </source>
</evidence>
<dbReference type="Proteomes" id="UP001162992">
    <property type="component" value="Chromosome 16"/>
</dbReference>
<proteinExistence type="predicted"/>
<protein>
    <submittedName>
        <fullName evidence="1">Uncharacterized protein</fullName>
    </submittedName>
</protein>
<comment type="caution">
    <text evidence="1">The sequence shown here is derived from an EMBL/GenBank/DDBJ whole genome shotgun (WGS) entry which is preliminary data.</text>
</comment>
<keyword evidence="2" id="KW-1185">Reference proteome</keyword>
<reference evidence="2" key="1">
    <citation type="journal article" date="2024" name="Proc. Natl. Acad. Sci. U.S.A.">
        <title>Extraordinary preservation of gene collinearity over three hundred million years revealed in homosporous lycophytes.</title>
        <authorList>
            <person name="Li C."/>
            <person name="Wickell D."/>
            <person name="Kuo L.Y."/>
            <person name="Chen X."/>
            <person name="Nie B."/>
            <person name="Liao X."/>
            <person name="Peng D."/>
            <person name="Ji J."/>
            <person name="Jenkins J."/>
            <person name="Williams M."/>
            <person name="Shu S."/>
            <person name="Plott C."/>
            <person name="Barry K."/>
            <person name="Rajasekar S."/>
            <person name="Grimwood J."/>
            <person name="Han X."/>
            <person name="Sun S."/>
            <person name="Hou Z."/>
            <person name="He W."/>
            <person name="Dai G."/>
            <person name="Sun C."/>
            <person name="Schmutz J."/>
            <person name="Leebens-Mack J.H."/>
            <person name="Li F.W."/>
            <person name="Wang L."/>
        </authorList>
    </citation>
    <scope>NUCLEOTIDE SEQUENCE [LARGE SCALE GENOMIC DNA]</scope>
    <source>
        <strain evidence="2">cv. PW_Plant_1</strain>
    </source>
</reference>
<dbReference type="EMBL" id="CM055107">
    <property type="protein sequence ID" value="KAJ7526910.1"/>
    <property type="molecule type" value="Genomic_DNA"/>
</dbReference>